<keyword evidence="5" id="KW-0547">Nucleotide-binding</keyword>
<evidence type="ECO:0000256" key="9">
    <source>
        <dbReference type="SAM" id="MobiDB-lite"/>
    </source>
</evidence>
<feature type="binding site" evidence="8">
    <location>
        <position position="275"/>
    </location>
    <ligand>
        <name>L-histidine</name>
        <dbReference type="ChEBI" id="CHEBI:57595"/>
    </ligand>
</feature>
<evidence type="ECO:0000259" key="10">
    <source>
        <dbReference type="PROSITE" id="PS50862"/>
    </source>
</evidence>
<evidence type="ECO:0000256" key="5">
    <source>
        <dbReference type="ARBA" id="ARBA00022741"/>
    </source>
</evidence>
<dbReference type="InterPro" id="IPR004154">
    <property type="entry name" value="Anticodon-bd"/>
</dbReference>
<name>A0A9P6SKG5_9HELO</name>
<sequence>MATDKGRGAEVARPGLQLKTPKGTVDSFGKEVILREEVTKKIGDVFRRHGGNPLDTPVFELKDILTGNQGGEACALRFDLTVPLARWVAMNNITQVKRYHIGKVYRRDQPAIAKGRLRAFQQADFDIVGQYDPMIADSEVLRIIVEVFQALELNITIKMNHRRILDGLFVVSGVPQEKVRAISSAVDKLDKVPWAEVKKEMVEEKGLAEEVADRIGEYVQHSGSVEDMLKFIKSDATLCANESVKEGLGDMELLASYLEAYGITNKVVFDFALARGLDYYTGLIYEIIYQPSTADAGSIQVGSIGAGGRYDNLVGMYGKRTVPCIGISFGVDRILSILKAQRKSESQLQTEPVEVYVMAFGSKGFDGLLQERMAVTAQLWDSGIRSEFMAKVKPKLPQQFKAAVDVPIAVILGADELAEGKVRVKALGLPDGHPEKEGVLVEKQALVAEVQKRLQR</sequence>
<dbReference type="AlphaFoldDB" id="A0A9P6SKG5"/>
<dbReference type="GO" id="GO:0032543">
    <property type="term" value="P:mitochondrial translation"/>
    <property type="evidence" value="ECO:0007669"/>
    <property type="project" value="TreeGrafter"/>
</dbReference>
<feature type="binding site" evidence="8">
    <location>
        <position position="106"/>
    </location>
    <ligand>
        <name>L-histidine</name>
        <dbReference type="ChEBI" id="CHEBI:57595"/>
    </ligand>
</feature>
<dbReference type="InterPro" id="IPR041715">
    <property type="entry name" value="HisRS-like_core"/>
</dbReference>
<evidence type="ECO:0000313" key="11">
    <source>
        <dbReference type="EMBL" id="KAG0645714.1"/>
    </source>
</evidence>
<reference evidence="11" key="1">
    <citation type="submission" date="2019-07" db="EMBL/GenBank/DDBJ databases">
        <title>Hyphodiscus hymeniophilus genome sequencing and assembly.</title>
        <authorList>
            <person name="Kramer G."/>
            <person name="Nodwell J."/>
        </authorList>
    </citation>
    <scope>NUCLEOTIDE SEQUENCE</scope>
    <source>
        <strain evidence="11">ATCC 34498</strain>
    </source>
</reference>
<dbReference type="EC" id="6.1.1.21" evidence="3"/>
<dbReference type="GO" id="GO:0005739">
    <property type="term" value="C:mitochondrion"/>
    <property type="evidence" value="ECO:0007669"/>
    <property type="project" value="TreeGrafter"/>
</dbReference>
<evidence type="ECO:0000256" key="2">
    <source>
        <dbReference type="ARBA" id="ARBA00008226"/>
    </source>
</evidence>
<dbReference type="PANTHER" id="PTHR11476">
    <property type="entry name" value="HISTIDYL-TRNA SYNTHETASE"/>
    <property type="match status" value="1"/>
</dbReference>
<protein>
    <recommendedName>
        <fullName evidence="3">histidine--tRNA ligase</fullName>
        <ecNumber evidence="3">6.1.1.21</ecNumber>
    </recommendedName>
    <alternativeName>
        <fullName evidence="6">Histidyl-tRNA synthetase</fullName>
    </alternativeName>
</protein>
<dbReference type="GO" id="GO:0006427">
    <property type="term" value="P:histidyl-tRNA aminoacylation"/>
    <property type="evidence" value="ECO:0007669"/>
    <property type="project" value="TreeGrafter"/>
</dbReference>
<feature type="binding site" evidence="8">
    <location>
        <begin position="279"/>
        <end position="280"/>
    </location>
    <ligand>
        <name>L-histidine</name>
        <dbReference type="ChEBI" id="CHEBI:57595"/>
    </ligand>
</feature>
<evidence type="ECO:0000313" key="12">
    <source>
        <dbReference type="Proteomes" id="UP000785200"/>
    </source>
</evidence>
<dbReference type="Gene3D" id="3.30.930.10">
    <property type="entry name" value="Bira Bifunctional Protein, Domain 2"/>
    <property type="match status" value="1"/>
</dbReference>
<feature type="binding site" evidence="8">
    <location>
        <position position="126"/>
    </location>
    <ligand>
        <name>L-histidine</name>
        <dbReference type="ChEBI" id="CHEBI:57595"/>
    </ligand>
</feature>
<dbReference type="Proteomes" id="UP000785200">
    <property type="component" value="Unassembled WGS sequence"/>
</dbReference>
<dbReference type="EMBL" id="VNKQ01000018">
    <property type="protein sequence ID" value="KAG0645714.1"/>
    <property type="molecule type" value="Genomic_DNA"/>
</dbReference>
<evidence type="ECO:0000256" key="4">
    <source>
        <dbReference type="ARBA" id="ARBA00022490"/>
    </source>
</evidence>
<evidence type="ECO:0000256" key="3">
    <source>
        <dbReference type="ARBA" id="ARBA00012815"/>
    </source>
</evidence>
<dbReference type="InterPro" id="IPR036621">
    <property type="entry name" value="Anticodon-bd_dom_sf"/>
</dbReference>
<dbReference type="PANTHER" id="PTHR11476:SF7">
    <property type="entry name" value="HISTIDINE--TRNA LIGASE"/>
    <property type="match status" value="1"/>
</dbReference>
<feature type="region of interest" description="Disordered" evidence="9">
    <location>
        <begin position="1"/>
        <end position="22"/>
    </location>
</feature>
<dbReference type="PROSITE" id="PS50862">
    <property type="entry name" value="AA_TRNA_LIGASE_II"/>
    <property type="match status" value="1"/>
</dbReference>
<dbReference type="Gene3D" id="3.40.50.800">
    <property type="entry name" value="Anticodon-binding domain"/>
    <property type="match status" value="1"/>
</dbReference>
<dbReference type="GO" id="GO:0004821">
    <property type="term" value="F:histidine-tRNA ligase activity"/>
    <property type="evidence" value="ECO:0007669"/>
    <property type="project" value="UniProtKB-EC"/>
</dbReference>
<dbReference type="SUPFAM" id="SSF55681">
    <property type="entry name" value="Class II aaRS and biotin synthetases"/>
    <property type="match status" value="1"/>
</dbReference>
<feature type="compositionally biased region" description="Basic and acidic residues" evidence="9">
    <location>
        <begin position="1"/>
        <end position="10"/>
    </location>
</feature>
<dbReference type="InterPro" id="IPR006195">
    <property type="entry name" value="aa-tRNA-synth_II"/>
</dbReference>
<dbReference type="InterPro" id="IPR004516">
    <property type="entry name" value="HisRS/HisZ"/>
</dbReference>
<dbReference type="GO" id="GO:0003723">
    <property type="term" value="F:RNA binding"/>
    <property type="evidence" value="ECO:0007669"/>
    <property type="project" value="TreeGrafter"/>
</dbReference>
<gene>
    <name evidence="11" type="ORF">D0Z07_8577</name>
</gene>
<dbReference type="CDD" id="cd00773">
    <property type="entry name" value="HisRS-like_core"/>
    <property type="match status" value="1"/>
</dbReference>
<organism evidence="11 12">
    <name type="scientific">Hyphodiscus hymeniophilus</name>
    <dbReference type="NCBI Taxonomy" id="353542"/>
    <lineage>
        <taxon>Eukaryota</taxon>
        <taxon>Fungi</taxon>
        <taxon>Dikarya</taxon>
        <taxon>Ascomycota</taxon>
        <taxon>Pezizomycotina</taxon>
        <taxon>Leotiomycetes</taxon>
        <taxon>Helotiales</taxon>
        <taxon>Hyphodiscaceae</taxon>
        <taxon>Hyphodiscus</taxon>
    </lineage>
</organism>
<dbReference type="FunFam" id="3.40.50.800:FF:000015">
    <property type="entry name" value="Histidyl-tRNA synthetase, mitochondrial"/>
    <property type="match status" value="1"/>
</dbReference>
<keyword evidence="4" id="KW-0963">Cytoplasm</keyword>
<dbReference type="SUPFAM" id="SSF52954">
    <property type="entry name" value="Class II aaRS ABD-related"/>
    <property type="match status" value="1"/>
</dbReference>
<accession>A0A9P6SKG5</accession>
<proteinExistence type="inferred from homology"/>
<evidence type="ECO:0000256" key="8">
    <source>
        <dbReference type="PIRSR" id="PIRSR001549-1"/>
    </source>
</evidence>
<feature type="binding site" evidence="8">
    <location>
        <begin position="79"/>
        <end position="81"/>
    </location>
    <ligand>
        <name>L-histidine</name>
        <dbReference type="ChEBI" id="CHEBI:57595"/>
    </ligand>
</feature>
<dbReference type="GO" id="GO:0000166">
    <property type="term" value="F:nucleotide binding"/>
    <property type="evidence" value="ECO:0007669"/>
    <property type="project" value="UniProtKB-KW"/>
</dbReference>
<keyword evidence="12" id="KW-1185">Reference proteome</keyword>
<dbReference type="Pfam" id="PF03129">
    <property type="entry name" value="HGTP_anticodon"/>
    <property type="match status" value="1"/>
</dbReference>
<comment type="similarity">
    <text evidence="2">Belongs to the class-II aminoacyl-tRNA synthetase family.</text>
</comment>
<comment type="catalytic activity">
    <reaction evidence="7">
        <text>tRNA(His) + L-histidine + ATP = L-histidyl-tRNA(His) + AMP + diphosphate + H(+)</text>
        <dbReference type="Rhea" id="RHEA:17313"/>
        <dbReference type="Rhea" id="RHEA-COMP:9665"/>
        <dbReference type="Rhea" id="RHEA-COMP:9689"/>
        <dbReference type="ChEBI" id="CHEBI:15378"/>
        <dbReference type="ChEBI" id="CHEBI:30616"/>
        <dbReference type="ChEBI" id="CHEBI:33019"/>
        <dbReference type="ChEBI" id="CHEBI:57595"/>
        <dbReference type="ChEBI" id="CHEBI:78442"/>
        <dbReference type="ChEBI" id="CHEBI:78527"/>
        <dbReference type="ChEBI" id="CHEBI:456215"/>
        <dbReference type="EC" id="6.1.1.21"/>
    </reaction>
</comment>
<dbReference type="PIRSF" id="PIRSF001549">
    <property type="entry name" value="His-tRNA_synth"/>
    <property type="match status" value="1"/>
</dbReference>
<comment type="caution">
    <text evidence="11">The sequence shown here is derived from an EMBL/GenBank/DDBJ whole genome shotgun (WGS) entry which is preliminary data.</text>
</comment>
<evidence type="ECO:0000256" key="6">
    <source>
        <dbReference type="ARBA" id="ARBA00030619"/>
    </source>
</evidence>
<dbReference type="InterPro" id="IPR045864">
    <property type="entry name" value="aa-tRNA-synth_II/BPL/LPL"/>
</dbReference>
<feature type="domain" description="Aminoacyl-transfer RNA synthetases class-II family profile" evidence="10">
    <location>
        <begin position="99"/>
        <end position="352"/>
    </location>
</feature>
<dbReference type="GO" id="GO:0005829">
    <property type="term" value="C:cytosol"/>
    <property type="evidence" value="ECO:0007669"/>
    <property type="project" value="TreeGrafter"/>
</dbReference>
<evidence type="ECO:0000256" key="7">
    <source>
        <dbReference type="ARBA" id="ARBA00047639"/>
    </source>
</evidence>
<evidence type="ECO:0000256" key="1">
    <source>
        <dbReference type="ARBA" id="ARBA00004496"/>
    </source>
</evidence>
<feature type="binding site" evidence="8">
    <location>
        <position position="122"/>
    </location>
    <ligand>
        <name>L-histidine</name>
        <dbReference type="ChEBI" id="CHEBI:57595"/>
    </ligand>
</feature>
<dbReference type="Pfam" id="PF13393">
    <property type="entry name" value="tRNA-synt_His"/>
    <property type="match status" value="1"/>
</dbReference>
<dbReference type="OrthoDB" id="1906957at2759"/>
<comment type="subcellular location">
    <subcellularLocation>
        <location evidence="1">Cytoplasm</location>
    </subcellularLocation>
</comment>